<dbReference type="PROSITE" id="PS00211">
    <property type="entry name" value="ABC_TRANSPORTER_1"/>
    <property type="match status" value="1"/>
</dbReference>
<dbReference type="FunFam" id="3.40.50.300:FF:000032">
    <property type="entry name" value="Export ABC transporter ATP-binding protein"/>
    <property type="match status" value="1"/>
</dbReference>
<dbReference type="Pfam" id="PF00005">
    <property type="entry name" value="ABC_tran"/>
    <property type="match status" value="1"/>
</dbReference>
<dbReference type="PANTHER" id="PTHR24220:SF86">
    <property type="entry name" value="ABC TRANSPORTER ABCH.1"/>
    <property type="match status" value="1"/>
</dbReference>
<dbReference type="GO" id="GO:0022857">
    <property type="term" value="F:transmembrane transporter activity"/>
    <property type="evidence" value="ECO:0007669"/>
    <property type="project" value="TreeGrafter"/>
</dbReference>
<sequence>MQPIIRVENLVKVYRTGKVEVRALQGVTFEVHPGEFIAIMGPSGSGKTTLMNILGCLDTPTGGRYVLDGVEVSSLRENQLAEIRNRKIGFVFQNFHLLPRLTAFQNVELPLLYASVPKSIRVRRVRDLLERVGLGERMHHRPNELSGGQMQRVAIARALVNDPAIILADEPTGNLDTLSGEEIMGIFQELNEEGRTIILVTHERDIAQHARRVIHFRDGRILKNEDVTDRIDARQLLEELKRQRNLLEEAG</sequence>
<organism evidence="6">
    <name type="scientific">Candidatus Caldatribacterium californiense</name>
    <dbReference type="NCBI Taxonomy" id="1454726"/>
    <lineage>
        <taxon>Bacteria</taxon>
        <taxon>Pseudomonadati</taxon>
        <taxon>Atribacterota</taxon>
        <taxon>Atribacteria</taxon>
        <taxon>Atribacterales</taxon>
        <taxon>Candidatus Caldatribacteriaceae</taxon>
        <taxon>Candidatus Caldatribacterium</taxon>
    </lineage>
</organism>
<evidence type="ECO:0000256" key="4">
    <source>
        <dbReference type="ARBA" id="ARBA00038388"/>
    </source>
</evidence>
<dbReference type="GO" id="GO:0005886">
    <property type="term" value="C:plasma membrane"/>
    <property type="evidence" value="ECO:0007669"/>
    <property type="project" value="TreeGrafter"/>
</dbReference>
<keyword evidence="2" id="KW-0547">Nucleotide-binding</keyword>
<gene>
    <name evidence="6" type="ORF">ENV30_05055</name>
</gene>
<dbReference type="EMBL" id="DTFV01000072">
    <property type="protein sequence ID" value="HGI30660.1"/>
    <property type="molecule type" value="Genomic_DNA"/>
</dbReference>
<dbReference type="CDD" id="cd03255">
    <property type="entry name" value="ABC_MJ0796_LolCDE_FtsE"/>
    <property type="match status" value="1"/>
</dbReference>
<feature type="domain" description="ABC transporter" evidence="5">
    <location>
        <begin position="5"/>
        <end position="243"/>
    </location>
</feature>
<reference evidence="6" key="1">
    <citation type="journal article" date="2020" name="mSystems">
        <title>Genome- and Community-Level Interaction Insights into Carbon Utilization and Element Cycling Functions of Hydrothermarchaeota in Hydrothermal Sediment.</title>
        <authorList>
            <person name="Zhou Z."/>
            <person name="Liu Y."/>
            <person name="Xu W."/>
            <person name="Pan J."/>
            <person name="Luo Z.H."/>
            <person name="Li M."/>
        </authorList>
    </citation>
    <scope>NUCLEOTIDE SEQUENCE [LARGE SCALE GENOMIC DNA]</scope>
    <source>
        <strain evidence="6">SpSt-747</strain>
    </source>
</reference>
<evidence type="ECO:0000313" key="6">
    <source>
        <dbReference type="EMBL" id="HGI30660.1"/>
    </source>
</evidence>
<protein>
    <submittedName>
        <fullName evidence="6">ABC transporter ATP-binding protein</fullName>
    </submittedName>
</protein>
<dbReference type="PANTHER" id="PTHR24220">
    <property type="entry name" value="IMPORT ATP-BINDING PROTEIN"/>
    <property type="match status" value="1"/>
</dbReference>
<dbReference type="InterPro" id="IPR017911">
    <property type="entry name" value="MacB-like_ATP-bd"/>
</dbReference>
<dbReference type="InterPro" id="IPR027417">
    <property type="entry name" value="P-loop_NTPase"/>
</dbReference>
<keyword evidence="1" id="KW-0813">Transport</keyword>
<dbReference type="SMART" id="SM00382">
    <property type="entry name" value="AAA"/>
    <property type="match status" value="1"/>
</dbReference>
<dbReference type="SUPFAM" id="SSF52540">
    <property type="entry name" value="P-loop containing nucleoside triphosphate hydrolases"/>
    <property type="match status" value="1"/>
</dbReference>
<dbReference type="AlphaFoldDB" id="A0A7V4DEH8"/>
<evidence type="ECO:0000256" key="3">
    <source>
        <dbReference type="ARBA" id="ARBA00022840"/>
    </source>
</evidence>
<dbReference type="PROSITE" id="PS50893">
    <property type="entry name" value="ABC_TRANSPORTER_2"/>
    <property type="match status" value="1"/>
</dbReference>
<dbReference type="GO" id="GO:0098796">
    <property type="term" value="C:membrane protein complex"/>
    <property type="evidence" value="ECO:0007669"/>
    <property type="project" value="UniProtKB-ARBA"/>
</dbReference>
<proteinExistence type="inferred from homology"/>
<dbReference type="InterPro" id="IPR003439">
    <property type="entry name" value="ABC_transporter-like_ATP-bd"/>
</dbReference>
<evidence type="ECO:0000256" key="1">
    <source>
        <dbReference type="ARBA" id="ARBA00022448"/>
    </source>
</evidence>
<dbReference type="InterPro" id="IPR015854">
    <property type="entry name" value="ABC_transpr_LolD-like"/>
</dbReference>
<comment type="caution">
    <text evidence="6">The sequence shown here is derived from an EMBL/GenBank/DDBJ whole genome shotgun (WGS) entry which is preliminary data.</text>
</comment>
<name>A0A7V4DEH8_9BACT</name>
<evidence type="ECO:0000259" key="5">
    <source>
        <dbReference type="PROSITE" id="PS50893"/>
    </source>
</evidence>
<dbReference type="InterPro" id="IPR003593">
    <property type="entry name" value="AAA+_ATPase"/>
</dbReference>
<accession>A0A7V4DEH8</accession>
<evidence type="ECO:0000256" key="2">
    <source>
        <dbReference type="ARBA" id="ARBA00022741"/>
    </source>
</evidence>
<dbReference type="GO" id="GO:0005524">
    <property type="term" value="F:ATP binding"/>
    <property type="evidence" value="ECO:0007669"/>
    <property type="project" value="UniProtKB-KW"/>
</dbReference>
<keyword evidence="3 6" id="KW-0067">ATP-binding</keyword>
<comment type="similarity">
    <text evidence="4">Belongs to the ABC transporter superfamily. Macrolide exporter (TC 3.A.1.122) family.</text>
</comment>
<dbReference type="InterPro" id="IPR017871">
    <property type="entry name" value="ABC_transporter-like_CS"/>
</dbReference>
<dbReference type="Gene3D" id="3.40.50.300">
    <property type="entry name" value="P-loop containing nucleotide triphosphate hydrolases"/>
    <property type="match status" value="1"/>
</dbReference>
<dbReference type="GO" id="GO:0016887">
    <property type="term" value="F:ATP hydrolysis activity"/>
    <property type="evidence" value="ECO:0007669"/>
    <property type="project" value="InterPro"/>
</dbReference>